<comment type="caution">
    <text evidence="4">The sequence shown here is derived from an EMBL/GenBank/DDBJ whole genome shotgun (WGS) entry which is preliminary data.</text>
</comment>
<gene>
    <name evidence="4" type="ORF">A4H97_18260</name>
</gene>
<dbReference type="RefSeq" id="WP_081204668.1">
    <property type="nucleotide sequence ID" value="NZ_FOCZ01000004.1"/>
</dbReference>
<dbReference type="Gene3D" id="2.60.120.1440">
    <property type="match status" value="1"/>
</dbReference>
<accession>A0A1V9DY22</accession>
<proteinExistence type="predicted"/>
<dbReference type="AlphaFoldDB" id="A0A1V9DY22"/>
<evidence type="ECO:0000313" key="5">
    <source>
        <dbReference type="Proteomes" id="UP000192610"/>
    </source>
</evidence>
<keyword evidence="1" id="KW-1133">Transmembrane helix</keyword>
<keyword evidence="1" id="KW-0812">Transmembrane</keyword>
<dbReference type="OrthoDB" id="622631at2"/>
<feature type="transmembrane region" description="Helical" evidence="1">
    <location>
        <begin position="93"/>
        <end position="111"/>
    </location>
</feature>
<evidence type="ECO:0008006" key="6">
    <source>
        <dbReference type="Google" id="ProtNLM"/>
    </source>
</evidence>
<keyword evidence="1" id="KW-0472">Membrane</keyword>
<dbReference type="STRING" id="354355.SAMN05660816_02751"/>
<sequence>MPVGEELRYLLEKQLQGQLTAAERSRFLYLLRQPQNRLLVEDNLEDILHQHRYSDTAHFDKQTLFEQVMQAAGDADTTTETPVISLYTKTRKWLPYAAAILITILAATWYFTQHSRRNETLAATTTTSLTHSPDNANKVLLTLADGTQVAVDEVRDGNIDNRLGANIKKEQGVIVFNASSTASPNTKETYNTITTTRGKQYHIILPDKTEVWLNAASSLKFPLAFNGKERKVALTGEGYFEVTKNPGQPFIVTANGQTVKVLGTHFNIMAYTNEEAIRTTLLEGSVKVGRRQPAEDREESVILKPGEQSIAVASPLTTHHSPLTINHSPNLEQIMAWKNGEFRFEDTGIETIMRQVERWYDLDVVYKGTLPSDLGLSGVIARTEKVTQLLEILETTHKVHFILEGNKLVVMPYQSK</sequence>
<dbReference type="PANTHER" id="PTHR30273">
    <property type="entry name" value="PERIPLASMIC SIGNAL SENSOR AND SIGMA FACTOR ACTIVATOR FECR-RELATED"/>
    <property type="match status" value="1"/>
</dbReference>
<organism evidence="4 5">
    <name type="scientific">Niastella yeongjuensis</name>
    <dbReference type="NCBI Taxonomy" id="354355"/>
    <lineage>
        <taxon>Bacteria</taxon>
        <taxon>Pseudomonadati</taxon>
        <taxon>Bacteroidota</taxon>
        <taxon>Chitinophagia</taxon>
        <taxon>Chitinophagales</taxon>
        <taxon>Chitinophagaceae</taxon>
        <taxon>Niastella</taxon>
    </lineage>
</organism>
<dbReference type="Gene3D" id="3.55.50.30">
    <property type="match status" value="1"/>
</dbReference>
<dbReference type="PANTHER" id="PTHR30273:SF2">
    <property type="entry name" value="PROTEIN FECR"/>
    <property type="match status" value="1"/>
</dbReference>
<dbReference type="InterPro" id="IPR012373">
    <property type="entry name" value="Ferrdict_sens_TM"/>
</dbReference>
<evidence type="ECO:0000256" key="1">
    <source>
        <dbReference type="SAM" id="Phobius"/>
    </source>
</evidence>
<protein>
    <recommendedName>
        <fullName evidence="6">FecR family protein</fullName>
    </recommendedName>
</protein>
<dbReference type="InterPro" id="IPR032508">
    <property type="entry name" value="FecR_C"/>
</dbReference>
<dbReference type="Pfam" id="PF04773">
    <property type="entry name" value="FecR"/>
    <property type="match status" value="1"/>
</dbReference>
<feature type="domain" description="Protein FecR C-terminal" evidence="3">
    <location>
        <begin position="341"/>
        <end position="410"/>
    </location>
</feature>
<dbReference type="Proteomes" id="UP000192610">
    <property type="component" value="Unassembled WGS sequence"/>
</dbReference>
<name>A0A1V9DY22_9BACT</name>
<evidence type="ECO:0000259" key="3">
    <source>
        <dbReference type="Pfam" id="PF16344"/>
    </source>
</evidence>
<dbReference type="EMBL" id="LVXG01000082">
    <property type="protein sequence ID" value="OQP38664.1"/>
    <property type="molecule type" value="Genomic_DNA"/>
</dbReference>
<feature type="domain" description="FecR protein" evidence="2">
    <location>
        <begin position="192"/>
        <end position="287"/>
    </location>
</feature>
<dbReference type="Pfam" id="PF16344">
    <property type="entry name" value="FecR_C"/>
    <property type="match status" value="1"/>
</dbReference>
<evidence type="ECO:0000313" key="4">
    <source>
        <dbReference type="EMBL" id="OQP38664.1"/>
    </source>
</evidence>
<evidence type="ECO:0000259" key="2">
    <source>
        <dbReference type="Pfam" id="PF04773"/>
    </source>
</evidence>
<reference evidence="5" key="1">
    <citation type="submission" date="2016-04" db="EMBL/GenBank/DDBJ databases">
        <authorList>
            <person name="Chen L."/>
            <person name="Zhuang W."/>
            <person name="Wang G."/>
        </authorList>
    </citation>
    <scope>NUCLEOTIDE SEQUENCE [LARGE SCALE GENOMIC DNA]</scope>
    <source>
        <strain evidence="5">17621</strain>
    </source>
</reference>
<keyword evidence="5" id="KW-1185">Reference proteome</keyword>
<dbReference type="GO" id="GO:0016989">
    <property type="term" value="F:sigma factor antagonist activity"/>
    <property type="evidence" value="ECO:0007669"/>
    <property type="project" value="TreeGrafter"/>
</dbReference>
<dbReference type="InterPro" id="IPR006860">
    <property type="entry name" value="FecR"/>
</dbReference>